<dbReference type="EMBL" id="JBHTCM010000004">
    <property type="protein sequence ID" value="MFC7332308.1"/>
    <property type="molecule type" value="Genomic_DNA"/>
</dbReference>
<reference evidence="3" key="1">
    <citation type="journal article" date="2019" name="Int. J. Syst. Evol. Microbiol.">
        <title>The Global Catalogue of Microorganisms (GCM) 10K type strain sequencing project: providing services to taxonomists for standard genome sequencing and annotation.</title>
        <authorList>
            <consortium name="The Broad Institute Genomics Platform"/>
            <consortium name="The Broad Institute Genome Sequencing Center for Infectious Disease"/>
            <person name="Wu L."/>
            <person name="Ma J."/>
        </authorList>
    </citation>
    <scope>NUCLEOTIDE SEQUENCE [LARGE SCALE GENOMIC DNA]</scope>
    <source>
        <strain evidence="3">CGMCC 1.16275</strain>
    </source>
</reference>
<evidence type="ECO:0000313" key="2">
    <source>
        <dbReference type="EMBL" id="MFC7332308.1"/>
    </source>
</evidence>
<evidence type="ECO:0008006" key="4">
    <source>
        <dbReference type="Google" id="ProtNLM"/>
    </source>
</evidence>
<feature type="transmembrane region" description="Helical" evidence="1">
    <location>
        <begin position="12"/>
        <end position="32"/>
    </location>
</feature>
<keyword evidence="1" id="KW-0472">Membrane</keyword>
<proteinExistence type="predicted"/>
<evidence type="ECO:0000256" key="1">
    <source>
        <dbReference type="SAM" id="Phobius"/>
    </source>
</evidence>
<dbReference type="Proteomes" id="UP001596456">
    <property type="component" value="Unassembled WGS sequence"/>
</dbReference>
<evidence type="ECO:0000313" key="3">
    <source>
        <dbReference type="Proteomes" id="UP001596456"/>
    </source>
</evidence>
<gene>
    <name evidence="2" type="ORF">ACFQPS_03975</name>
</gene>
<sequence>MLDFFSDPATVYVVLGLAAVYLVARLFIGVRFRFGRGKSAKLPDADATALLADTRALALSLEAAAVSARTLGDEAAAQPDAPLDLARLDFDMPVRYRGDVRRLEKLPAPFGPLAALAARKAQTLRHRLHDPNWEPAQRRDGLDAPAICARLAHDFEVAAAQARRVERLLREAVPSPTRRLKVVKH</sequence>
<comment type="caution">
    <text evidence="2">The sequence shown here is derived from an EMBL/GenBank/DDBJ whole genome shotgun (WGS) entry which is preliminary data.</text>
</comment>
<dbReference type="RefSeq" id="WP_377356609.1">
    <property type="nucleotide sequence ID" value="NZ_JBHTCM010000004.1"/>
</dbReference>
<protein>
    <recommendedName>
        <fullName evidence="4">DUF2489 domain-containing protein</fullName>
    </recommendedName>
</protein>
<keyword evidence="1" id="KW-1133">Transmembrane helix</keyword>
<accession>A0ABW2KSU7</accession>
<keyword evidence="3" id="KW-1185">Reference proteome</keyword>
<keyword evidence="1" id="KW-0812">Transmembrane</keyword>
<name>A0ABW2KSU7_9PROT</name>
<organism evidence="2 3">
    <name type="scientific">Rhodocista pekingensis</name>
    <dbReference type="NCBI Taxonomy" id="201185"/>
    <lineage>
        <taxon>Bacteria</taxon>
        <taxon>Pseudomonadati</taxon>
        <taxon>Pseudomonadota</taxon>
        <taxon>Alphaproteobacteria</taxon>
        <taxon>Rhodospirillales</taxon>
        <taxon>Azospirillaceae</taxon>
        <taxon>Rhodocista</taxon>
    </lineage>
</organism>